<feature type="region of interest" description="Disordered" evidence="1">
    <location>
        <begin position="160"/>
        <end position="197"/>
    </location>
</feature>
<organism evidence="2 3">
    <name type="scientific">Aureobasidium melanogenum</name>
    <name type="common">Aureobasidium pullulans var. melanogenum</name>
    <dbReference type="NCBI Taxonomy" id="46634"/>
    <lineage>
        <taxon>Eukaryota</taxon>
        <taxon>Fungi</taxon>
        <taxon>Dikarya</taxon>
        <taxon>Ascomycota</taxon>
        <taxon>Pezizomycotina</taxon>
        <taxon>Dothideomycetes</taxon>
        <taxon>Dothideomycetidae</taxon>
        <taxon>Dothideales</taxon>
        <taxon>Saccotheciaceae</taxon>
        <taxon>Aureobasidium</taxon>
    </lineage>
</organism>
<proteinExistence type="predicted"/>
<protein>
    <submittedName>
        <fullName evidence="2">Uncharacterized protein</fullName>
    </submittedName>
</protein>
<feature type="compositionally biased region" description="Low complexity" evidence="1">
    <location>
        <begin position="108"/>
        <end position="124"/>
    </location>
</feature>
<reference evidence="2" key="2">
    <citation type="submission" date="2021-08" db="EMBL/GenBank/DDBJ databases">
        <authorList>
            <person name="Gostincar C."/>
            <person name="Sun X."/>
            <person name="Song Z."/>
            <person name="Gunde-Cimerman N."/>
        </authorList>
    </citation>
    <scope>NUCLEOTIDE SEQUENCE</scope>
    <source>
        <strain evidence="2">EXF-9911</strain>
    </source>
</reference>
<feature type="compositionally biased region" description="Low complexity" evidence="1">
    <location>
        <begin position="168"/>
        <end position="178"/>
    </location>
</feature>
<dbReference type="Proteomes" id="UP000779574">
    <property type="component" value="Unassembled WGS sequence"/>
</dbReference>
<gene>
    <name evidence="2" type="ORF">KCU76_g15794</name>
</gene>
<feature type="compositionally biased region" description="Low complexity" evidence="1">
    <location>
        <begin position="185"/>
        <end position="197"/>
    </location>
</feature>
<dbReference type="AlphaFoldDB" id="A0A9P8E4L7"/>
<evidence type="ECO:0000313" key="3">
    <source>
        <dbReference type="Proteomes" id="UP000779574"/>
    </source>
</evidence>
<evidence type="ECO:0000256" key="1">
    <source>
        <dbReference type="SAM" id="MobiDB-lite"/>
    </source>
</evidence>
<feature type="compositionally biased region" description="Polar residues" evidence="1">
    <location>
        <begin position="89"/>
        <end position="101"/>
    </location>
</feature>
<evidence type="ECO:0000313" key="2">
    <source>
        <dbReference type="EMBL" id="KAG9677356.1"/>
    </source>
</evidence>
<reference evidence="2" key="1">
    <citation type="journal article" date="2021" name="J Fungi (Basel)">
        <title>Virulence traits and population genomics of the black yeast Aureobasidium melanogenum.</title>
        <authorList>
            <person name="Cernosa A."/>
            <person name="Sun X."/>
            <person name="Gostincar C."/>
            <person name="Fang C."/>
            <person name="Gunde-Cimerman N."/>
            <person name="Song Z."/>
        </authorList>
    </citation>
    <scope>NUCLEOTIDE SEQUENCE</scope>
    <source>
        <strain evidence="2">EXF-9911</strain>
    </source>
</reference>
<feature type="non-terminal residue" evidence="2">
    <location>
        <position position="282"/>
    </location>
</feature>
<accession>A0A9P8E4L7</accession>
<dbReference type="EMBL" id="JAHFXF010001067">
    <property type="protein sequence ID" value="KAG9677356.1"/>
    <property type="molecule type" value="Genomic_DNA"/>
</dbReference>
<name>A0A9P8E4L7_AURME</name>
<comment type="caution">
    <text evidence="2">The sequence shown here is derived from an EMBL/GenBank/DDBJ whole genome shotgun (WGS) entry which is preliminary data.</text>
</comment>
<feature type="region of interest" description="Disordered" evidence="1">
    <location>
        <begin position="20"/>
        <end position="124"/>
    </location>
</feature>
<sequence length="282" mass="29723">MNDEPSSSTPVKCVAVVADEDDYPNLTEPLIIVEQADDESELDNSQNSNETHTETHSENNDTIDETLLPEQPQEQAIAEATKSSEEAQPVSTKVEQPTLTTSDEEIPSTHGPAASPSTSTTETTSAIFTASSPALSTTSISTATSWSTLPILTPSEATDLLRQRRTHSPSSSPSLRSSSPPPSTQTPTKQTSTALTKTSPALLVRKTCALFLGPPANLVATMLRIAARLVASGALNLAEPAFHDMFAAGGAAAAATAAGRLRGHRRVPGSWDLSDDDEDWGF</sequence>